<gene>
    <name evidence="2" type="ORF">DBV05_g1933</name>
</gene>
<feature type="region of interest" description="Disordered" evidence="1">
    <location>
        <begin position="122"/>
        <end position="194"/>
    </location>
</feature>
<feature type="compositionally biased region" description="Polar residues" evidence="1">
    <location>
        <begin position="148"/>
        <end position="159"/>
    </location>
</feature>
<protein>
    <submittedName>
        <fullName evidence="2">Uncharacterized protein</fullName>
    </submittedName>
</protein>
<evidence type="ECO:0000256" key="1">
    <source>
        <dbReference type="SAM" id="MobiDB-lite"/>
    </source>
</evidence>
<dbReference type="AlphaFoldDB" id="A0A5N5DP82"/>
<accession>A0A5N5DP82</accession>
<proteinExistence type="predicted"/>
<evidence type="ECO:0000313" key="3">
    <source>
        <dbReference type="Proteomes" id="UP000325902"/>
    </source>
</evidence>
<organism evidence="2 3">
    <name type="scientific">Lasiodiplodia theobromae</name>
    <dbReference type="NCBI Taxonomy" id="45133"/>
    <lineage>
        <taxon>Eukaryota</taxon>
        <taxon>Fungi</taxon>
        <taxon>Dikarya</taxon>
        <taxon>Ascomycota</taxon>
        <taxon>Pezizomycotina</taxon>
        <taxon>Dothideomycetes</taxon>
        <taxon>Dothideomycetes incertae sedis</taxon>
        <taxon>Botryosphaeriales</taxon>
        <taxon>Botryosphaeriaceae</taxon>
        <taxon>Lasiodiplodia</taxon>
    </lineage>
</organism>
<feature type="region of interest" description="Disordered" evidence="1">
    <location>
        <begin position="1"/>
        <end position="26"/>
    </location>
</feature>
<name>A0A5N5DP82_9PEZI</name>
<dbReference type="Proteomes" id="UP000325902">
    <property type="component" value="Unassembled WGS sequence"/>
</dbReference>
<feature type="region of interest" description="Disordered" evidence="1">
    <location>
        <begin position="255"/>
        <end position="290"/>
    </location>
</feature>
<feature type="compositionally biased region" description="Basic and acidic residues" evidence="1">
    <location>
        <begin position="179"/>
        <end position="194"/>
    </location>
</feature>
<evidence type="ECO:0000313" key="2">
    <source>
        <dbReference type="EMBL" id="KAB2579537.1"/>
    </source>
</evidence>
<feature type="compositionally biased region" description="Basic and acidic residues" evidence="1">
    <location>
        <begin position="86"/>
        <end position="95"/>
    </location>
</feature>
<keyword evidence="3" id="KW-1185">Reference proteome</keyword>
<comment type="caution">
    <text evidence="2">The sequence shown here is derived from an EMBL/GenBank/DDBJ whole genome shotgun (WGS) entry which is preliminary data.</text>
</comment>
<reference evidence="2 3" key="1">
    <citation type="journal article" date="2019" name="Sci. Rep.">
        <title>A multi-omics analysis of the grapevine pathogen Lasiodiplodia theobromae reveals that temperature affects the expression of virulence- and pathogenicity-related genes.</title>
        <authorList>
            <person name="Felix C."/>
            <person name="Meneses R."/>
            <person name="Goncalves M.F.M."/>
            <person name="Tilleman L."/>
            <person name="Duarte A.S."/>
            <person name="Jorrin-Novo J.V."/>
            <person name="Van de Peer Y."/>
            <person name="Deforce D."/>
            <person name="Van Nieuwerburgh F."/>
            <person name="Esteves A.C."/>
            <person name="Alves A."/>
        </authorList>
    </citation>
    <scope>NUCLEOTIDE SEQUENCE [LARGE SCALE GENOMIC DNA]</scope>
    <source>
        <strain evidence="2 3">LA-SOL3</strain>
    </source>
</reference>
<sequence length="398" mass="43890">MWDFTMPDGRRVLGQPPSPPPFSTGYRSPGVLLASDIHGPYAAGYYTYDRTVQPPQYTYHPDYRHLRRQPTTCNTDLPDRSGSFDNAEKSFHRDVGQGNGGSSGMRNGDVEVVRSTLEDNDPVSAHNAFQNSKPASFEVANPGDSELRYQSNVHPSTDSSVRKDPPRKPKFTTFQATKKKVDPTNRLPKDTDFSKAKRKTSDLVGGDYSGWAATGAPRPDAFVFNALLGEVRMMESELGVPDKKTGFLSGVMTSTKPNEGHLPGTEKVGKVGKCQGNQSTPGAASNEREKFRTTIRPTASTNDGSVYLDQNKFNSKMREDIRKLGYSSPAELWSGSGDEPLSKRLGQLAVLSKMFEEFLSVYVEGSEAQRMVMRDAMKTMAQSAFRERVDGLTFSPVE</sequence>
<feature type="region of interest" description="Disordered" evidence="1">
    <location>
        <begin position="73"/>
        <end position="108"/>
    </location>
</feature>
<dbReference type="EMBL" id="VCHE01000007">
    <property type="protein sequence ID" value="KAB2579537.1"/>
    <property type="molecule type" value="Genomic_DNA"/>
</dbReference>